<dbReference type="EMBL" id="JAUJYN010000003">
    <property type="protein sequence ID" value="KAK1275001.1"/>
    <property type="molecule type" value="Genomic_DNA"/>
</dbReference>
<dbReference type="AlphaFoldDB" id="A0AAV9BFD0"/>
<keyword evidence="2" id="KW-1185">Reference proteome</keyword>
<reference evidence="1" key="2">
    <citation type="submission" date="2023-06" db="EMBL/GenBank/DDBJ databases">
        <authorList>
            <person name="Ma L."/>
            <person name="Liu K.-W."/>
            <person name="Li Z."/>
            <person name="Hsiao Y.-Y."/>
            <person name="Qi Y."/>
            <person name="Fu T."/>
            <person name="Tang G."/>
            <person name="Zhang D."/>
            <person name="Sun W.-H."/>
            <person name="Liu D.-K."/>
            <person name="Li Y."/>
            <person name="Chen G.-Z."/>
            <person name="Liu X.-D."/>
            <person name="Liao X.-Y."/>
            <person name="Jiang Y.-T."/>
            <person name="Yu X."/>
            <person name="Hao Y."/>
            <person name="Huang J."/>
            <person name="Zhao X.-W."/>
            <person name="Ke S."/>
            <person name="Chen Y.-Y."/>
            <person name="Wu W.-L."/>
            <person name="Hsu J.-L."/>
            <person name="Lin Y.-F."/>
            <person name="Huang M.-D."/>
            <person name="Li C.-Y."/>
            <person name="Huang L."/>
            <person name="Wang Z.-W."/>
            <person name="Zhao X."/>
            <person name="Zhong W.-Y."/>
            <person name="Peng D.-H."/>
            <person name="Ahmad S."/>
            <person name="Lan S."/>
            <person name="Zhang J.-S."/>
            <person name="Tsai W.-C."/>
            <person name="Van De Peer Y."/>
            <person name="Liu Z.-J."/>
        </authorList>
    </citation>
    <scope>NUCLEOTIDE SEQUENCE</scope>
    <source>
        <strain evidence="1">SCP</strain>
        <tissue evidence="1">Leaves</tissue>
    </source>
</reference>
<evidence type="ECO:0000313" key="1">
    <source>
        <dbReference type="EMBL" id="KAK1275001.1"/>
    </source>
</evidence>
<reference evidence="1" key="1">
    <citation type="journal article" date="2023" name="Nat. Commun.">
        <title>Diploid and tetraploid genomes of Acorus and the evolution of monocots.</title>
        <authorList>
            <person name="Ma L."/>
            <person name="Liu K.W."/>
            <person name="Li Z."/>
            <person name="Hsiao Y.Y."/>
            <person name="Qi Y."/>
            <person name="Fu T."/>
            <person name="Tang G.D."/>
            <person name="Zhang D."/>
            <person name="Sun W.H."/>
            <person name="Liu D.K."/>
            <person name="Li Y."/>
            <person name="Chen G.Z."/>
            <person name="Liu X.D."/>
            <person name="Liao X.Y."/>
            <person name="Jiang Y.T."/>
            <person name="Yu X."/>
            <person name="Hao Y."/>
            <person name="Huang J."/>
            <person name="Zhao X.W."/>
            <person name="Ke S."/>
            <person name="Chen Y.Y."/>
            <person name="Wu W.L."/>
            <person name="Hsu J.L."/>
            <person name="Lin Y.F."/>
            <person name="Huang M.D."/>
            <person name="Li C.Y."/>
            <person name="Huang L."/>
            <person name="Wang Z.W."/>
            <person name="Zhao X."/>
            <person name="Zhong W.Y."/>
            <person name="Peng D.H."/>
            <person name="Ahmad S."/>
            <person name="Lan S."/>
            <person name="Zhang J.S."/>
            <person name="Tsai W.C."/>
            <person name="Van de Peer Y."/>
            <person name="Liu Z.J."/>
        </authorList>
    </citation>
    <scope>NUCLEOTIDE SEQUENCE</scope>
    <source>
        <strain evidence="1">SCP</strain>
    </source>
</reference>
<proteinExistence type="predicted"/>
<accession>A0AAV9BFD0</accession>
<gene>
    <name evidence="1" type="ORF">QJS04_geneDACA003824</name>
</gene>
<dbReference type="Proteomes" id="UP001179952">
    <property type="component" value="Unassembled WGS sequence"/>
</dbReference>
<sequence length="102" mass="11982">MRVSITNLVRIRYEFLQSFHSFCDSLPPQLKNKRTKRKATIESDELLRISQNQFKIPKIPFQRCCADRSPGPSSPSLAAAAAPPAVLLLRLVRRRRRHWWRR</sequence>
<name>A0AAV9BFD0_ACOGR</name>
<organism evidence="1 2">
    <name type="scientific">Acorus gramineus</name>
    <name type="common">Dwarf sweet flag</name>
    <dbReference type="NCBI Taxonomy" id="55184"/>
    <lineage>
        <taxon>Eukaryota</taxon>
        <taxon>Viridiplantae</taxon>
        <taxon>Streptophyta</taxon>
        <taxon>Embryophyta</taxon>
        <taxon>Tracheophyta</taxon>
        <taxon>Spermatophyta</taxon>
        <taxon>Magnoliopsida</taxon>
        <taxon>Liliopsida</taxon>
        <taxon>Acoraceae</taxon>
        <taxon>Acorus</taxon>
    </lineage>
</organism>
<comment type="caution">
    <text evidence="1">The sequence shown here is derived from an EMBL/GenBank/DDBJ whole genome shotgun (WGS) entry which is preliminary data.</text>
</comment>
<protein>
    <submittedName>
        <fullName evidence="1">Uncharacterized protein</fullName>
    </submittedName>
</protein>
<evidence type="ECO:0000313" key="2">
    <source>
        <dbReference type="Proteomes" id="UP001179952"/>
    </source>
</evidence>